<gene>
    <name evidence="4" type="ORF">ACETIH_25785</name>
</gene>
<feature type="domain" description="STAS" evidence="3">
    <location>
        <begin position="1"/>
        <end position="105"/>
    </location>
</feature>
<comment type="similarity">
    <text evidence="1 2">Belongs to the anti-sigma-factor antagonist family.</text>
</comment>
<dbReference type="PROSITE" id="PS50801">
    <property type="entry name" value="STAS"/>
    <property type="match status" value="1"/>
</dbReference>
<dbReference type="InterPro" id="IPR003658">
    <property type="entry name" value="Anti-sigma_ant"/>
</dbReference>
<name>A0ABV6YFI2_9HYPH</name>
<organism evidence="4 5">
    <name type="scientific">Microvirga arabica</name>
    <dbReference type="NCBI Taxonomy" id="1128671"/>
    <lineage>
        <taxon>Bacteria</taxon>
        <taxon>Pseudomonadati</taxon>
        <taxon>Pseudomonadota</taxon>
        <taxon>Alphaproteobacteria</taxon>
        <taxon>Hyphomicrobiales</taxon>
        <taxon>Methylobacteriaceae</taxon>
        <taxon>Microvirga</taxon>
    </lineage>
</organism>
<proteinExistence type="inferred from homology"/>
<dbReference type="SUPFAM" id="SSF52091">
    <property type="entry name" value="SpoIIaa-like"/>
    <property type="match status" value="1"/>
</dbReference>
<evidence type="ECO:0000313" key="5">
    <source>
        <dbReference type="Proteomes" id="UP001593940"/>
    </source>
</evidence>
<reference evidence="4 5" key="1">
    <citation type="submission" date="2024-09" db="EMBL/GenBank/DDBJ databases">
        <title>Nodulacao em especies de Leguminosae Basais da Amazonia e Caracterizacao dos Rizobios e Bacterias Associadas aos Nodulos.</title>
        <authorList>
            <person name="Jambeiro I.C.A."/>
            <person name="Lopes I.S."/>
            <person name="Aguiar E.R.G.R."/>
            <person name="Santos A.F.J."/>
            <person name="Dos Santos J.M.F."/>
            <person name="Gross E."/>
        </authorList>
    </citation>
    <scope>NUCLEOTIDE SEQUENCE [LARGE SCALE GENOMIC DNA]</scope>
    <source>
        <strain evidence="4 5">BRUESC1165</strain>
    </source>
</reference>
<dbReference type="Proteomes" id="UP001593940">
    <property type="component" value="Unassembled WGS sequence"/>
</dbReference>
<evidence type="ECO:0000313" key="4">
    <source>
        <dbReference type="EMBL" id="MFC1460054.1"/>
    </source>
</evidence>
<evidence type="ECO:0000256" key="1">
    <source>
        <dbReference type="ARBA" id="ARBA00009013"/>
    </source>
</evidence>
<dbReference type="NCBIfam" id="TIGR00377">
    <property type="entry name" value="ant_ant_sig"/>
    <property type="match status" value="1"/>
</dbReference>
<keyword evidence="5" id="KW-1185">Reference proteome</keyword>
<dbReference type="RefSeq" id="WP_203271248.1">
    <property type="nucleotide sequence ID" value="NZ_JAFBID010000010.1"/>
</dbReference>
<dbReference type="CDD" id="cd07043">
    <property type="entry name" value="STAS_anti-anti-sigma_factors"/>
    <property type="match status" value="1"/>
</dbReference>
<dbReference type="InterPro" id="IPR002645">
    <property type="entry name" value="STAS_dom"/>
</dbReference>
<sequence>MEQTAEGIALARLSGRLDAAAAPYVLARLKDAVADGKSRLAVDLSEVSFIDSTGLGTLVSGLKAARKAEGDLRLIAPSPQAQRLLRLTTLDRVFVTSDTLDEVWA</sequence>
<evidence type="ECO:0000259" key="3">
    <source>
        <dbReference type="PROSITE" id="PS50801"/>
    </source>
</evidence>
<evidence type="ECO:0000256" key="2">
    <source>
        <dbReference type="RuleBase" id="RU003749"/>
    </source>
</evidence>
<dbReference type="PANTHER" id="PTHR33495">
    <property type="entry name" value="ANTI-SIGMA FACTOR ANTAGONIST TM_1081-RELATED-RELATED"/>
    <property type="match status" value="1"/>
</dbReference>
<dbReference type="Gene3D" id="3.30.750.24">
    <property type="entry name" value="STAS domain"/>
    <property type="match status" value="1"/>
</dbReference>
<dbReference type="Pfam" id="PF01740">
    <property type="entry name" value="STAS"/>
    <property type="match status" value="1"/>
</dbReference>
<dbReference type="PANTHER" id="PTHR33495:SF2">
    <property type="entry name" value="ANTI-SIGMA FACTOR ANTAGONIST TM_1081-RELATED"/>
    <property type="match status" value="1"/>
</dbReference>
<accession>A0ABV6YFI2</accession>
<dbReference type="InterPro" id="IPR036513">
    <property type="entry name" value="STAS_dom_sf"/>
</dbReference>
<protein>
    <recommendedName>
        <fullName evidence="2">Anti-sigma factor antagonist</fullName>
    </recommendedName>
</protein>
<comment type="caution">
    <text evidence="4">The sequence shown here is derived from an EMBL/GenBank/DDBJ whole genome shotgun (WGS) entry which is preliminary data.</text>
</comment>
<dbReference type="EMBL" id="JBHOMY010000120">
    <property type="protein sequence ID" value="MFC1460054.1"/>
    <property type="molecule type" value="Genomic_DNA"/>
</dbReference>